<reference evidence="2 3" key="1">
    <citation type="journal article" date="2016" name="Genome Biol. Evol.">
        <title>Divergent and convergent evolution of fungal pathogenicity.</title>
        <authorList>
            <person name="Shang Y."/>
            <person name="Xiao G."/>
            <person name="Zheng P."/>
            <person name="Cen K."/>
            <person name="Zhan S."/>
            <person name="Wang C."/>
        </authorList>
    </citation>
    <scope>NUCLEOTIDE SEQUENCE [LARGE SCALE GENOMIC DNA]</scope>
    <source>
        <strain evidence="2 3">RCEF 264</strain>
    </source>
</reference>
<feature type="region of interest" description="Disordered" evidence="1">
    <location>
        <begin position="436"/>
        <end position="476"/>
    </location>
</feature>
<feature type="region of interest" description="Disordered" evidence="1">
    <location>
        <begin position="1"/>
        <end position="331"/>
    </location>
</feature>
<accession>A0A168A777</accession>
<sequence>MPAAWAITELAAGPTSERKNQRERGRQTSLPRHKPAGKPSARSSTTDEDNRGRNRSRRRARSRSENEDDDDDDDDNRGRHRRQDGHTDTDRNRHYRGSQRSRVRAASPPRYDHHNRDDEYRGSVYSNSSAKVLANSSRRRDPDVPGKTKTSYPPRQPSVARSSRGRSCRWRSRDRSMSGSSSSTTDRRTSRSTGRGPTSRVSASSSRTSQYRSRHVASDRKGNRRGDRATSRRRPRSRFRSRSRSESRSRSRSRTAAAHRHPSWRSERHHRARSGDSKWRRSPSRRSPSHQSPFCRSPSRPRTGSDGKYENRRQPTSRGKPEYGRRSDYRRESLDDHDYQLLAQLRRLGIFDHVRDVRFHRDDRYDRQDHGRQPHYDGCSHTSSLSTRSNTGSNASTNASTNTRSDTRSQRTVLYPNPLLHVRDEGYDPVAYQRQTTPAQTTPASPLPQTQPQPQLYPPRPKVDFPVPPPAFESLAPSHNRSLVAQLQPPAIQPCVFSHESDKTSTSGEKRYPAYDSITTKSEQQRQLTPADSVSNGSGARYRGGDAVDNEDEDEDDTRSRHKSAHRRPRRQGKKSKPSSSLTDFPFLSSSSSPSSSSPSSTASSSSSSPSSASSSSSLSSLISSHWRDAGRNALRAATMAVLTSPSAPGSSWLGAKGAQVATAALGAAVVDTYIRRQHPTIVEGVRHMAARQTAEFVINNVVTKPLLQRAEQRKTRPSAAGDNKHAKTKS</sequence>
<evidence type="ECO:0000313" key="2">
    <source>
        <dbReference type="EMBL" id="OAA68341.1"/>
    </source>
</evidence>
<keyword evidence="3" id="KW-1185">Reference proteome</keyword>
<feature type="region of interest" description="Disordered" evidence="1">
    <location>
        <begin position="517"/>
        <end position="619"/>
    </location>
</feature>
<protein>
    <submittedName>
        <fullName evidence="2">Uncharacterized protein</fullName>
    </submittedName>
</protein>
<feature type="compositionally biased region" description="Basic and acidic residues" evidence="1">
    <location>
        <begin position="365"/>
        <end position="375"/>
    </location>
</feature>
<feature type="compositionally biased region" description="Basic and acidic residues" evidence="1">
    <location>
        <begin position="303"/>
        <end position="331"/>
    </location>
</feature>
<feature type="compositionally biased region" description="Basic residues" evidence="1">
    <location>
        <begin position="250"/>
        <end position="272"/>
    </location>
</feature>
<proteinExistence type="predicted"/>
<feature type="compositionally biased region" description="Basic and acidic residues" evidence="1">
    <location>
        <begin position="216"/>
        <end position="230"/>
    </location>
</feature>
<dbReference type="AlphaFoldDB" id="A0A168A777"/>
<feature type="region of interest" description="Disordered" evidence="1">
    <location>
        <begin position="365"/>
        <end position="419"/>
    </location>
</feature>
<feature type="compositionally biased region" description="Pro residues" evidence="1">
    <location>
        <begin position="445"/>
        <end position="471"/>
    </location>
</feature>
<feature type="compositionally biased region" description="Basic residues" evidence="1">
    <location>
        <begin position="231"/>
        <end position="242"/>
    </location>
</feature>
<feature type="compositionally biased region" description="Basic and acidic residues" evidence="1">
    <location>
        <begin position="16"/>
        <end position="26"/>
    </location>
</feature>
<name>A0A168A777_9HYPO</name>
<feature type="compositionally biased region" description="Polar residues" evidence="1">
    <location>
        <begin position="517"/>
        <end position="538"/>
    </location>
</feature>
<feature type="compositionally biased region" description="Low complexity" evidence="1">
    <location>
        <begin position="191"/>
        <end position="211"/>
    </location>
</feature>
<feature type="compositionally biased region" description="Polar residues" evidence="1">
    <location>
        <begin position="124"/>
        <end position="136"/>
    </location>
</feature>
<feature type="compositionally biased region" description="Acidic residues" evidence="1">
    <location>
        <begin position="548"/>
        <end position="557"/>
    </location>
</feature>
<gene>
    <name evidence="2" type="ORF">SPI_00536</name>
</gene>
<feature type="compositionally biased region" description="Basic and acidic residues" evidence="1">
    <location>
        <begin position="110"/>
        <end position="121"/>
    </location>
</feature>
<evidence type="ECO:0000313" key="3">
    <source>
        <dbReference type="Proteomes" id="UP000076874"/>
    </source>
</evidence>
<feature type="compositionally biased region" description="Low complexity" evidence="1">
    <location>
        <begin position="578"/>
        <end position="619"/>
    </location>
</feature>
<feature type="compositionally biased region" description="Basic residues" evidence="1">
    <location>
        <begin position="93"/>
        <end position="103"/>
    </location>
</feature>
<dbReference type="Proteomes" id="UP000076874">
    <property type="component" value="Unassembled WGS sequence"/>
</dbReference>
<organism evidence="2 3">
    <name type="scientific">Niveomyces insectorum RCEF 264</name>
    <dbReference type="NCBI Taxonomy" id="1081102"/>
    <lineage>
        <taxon>Eukaryota</taxon>
        <taxon>Fungi</taxon>
        <taxon>Dikarya</taxon>
        <taxon>Ascomycota</taxon>
        <taxon>Pezizomycotina</taxon>
        <taxon>Sordariomycetes</taxon>
        <taxon>Hypocreomycetidae</taxon>
        <taxon>Hypocreales</taxon>
        <taxon>Cordycipitaceae</taxon>
        <taxon>Niveomyces</taxon>
    </lineage>
</organism>
<dbReference type="OrthoDB" id="3539922at2759"/>
<dbReference type="EMBL" id="AZHD01000001">
    <property type="protein sequence ID" value="OAA68341.1"/>
    <property type="molecule type" value="Genomic_DNA"/>
</dbReference>
<feature type="region of interest" description="Disordered" evidence="1">
    <location>
        <begin position="708"/>
        <end position="731"/>
    </location>
</feature>
<feature type="compositionally biased region" description="Low complexity" evidence="1">
    <location>
        <begin position="386"/>
        <end position="404"/>
    </location>
</feature>
<evidence type="ECO:0000256" key="1">
    <source>
        <dbReference type="SAM" id="MobiDB-lite"/>
    </source>
</evidence>
<feature type="compositionally biased region" description="Basic residues" evidence="1">
    <location>
        <begin position="560"/>
        <end position="577"/>
    </location>
</feature>
<comment type="caution">
    <text evidence="2">The sequence shown here is derived from an EMBL/GenBank/DDBJ whole genome shotgun (WGS) entry which is preliminary data.</text>
</comment>
<feature type="compositionally biased region" description="Acidic residues" evidence="1">
    <location>
        <begin position="66"/>
        <end position="75"/>
    </location>
</feature>